<name>A0A251TMA8_HELAN</name>
<feature type="region of interest" description="Disordered" evidence="1">
    <location>
        <begin position="1"/>
        <end position="39"/>
    </location>
</feature>
<dbReference type="FunCoup" id="A0A251TMA8">
    <property type="interactions" value="58"/>
</dbReference>
<dbReference type="Gene3D" id="2.60.40.2700">
    <property type="match status" value="1"/>
</dbReference>
<feature type="compositionally biased region" description="Basic and acidic residues" evidence="1">
    <location>
        <begin position="1"/>
        <end position="15"/>
    </location>
</feature>
<evidence type="ECO:0000313" key="5">
    <source>
        <dbReference type="Proteomes" id="UP000215914"/>
    </source>
</evidence>
<evidence type="ECO:0000313" key="3">
    <source>
        <dbReference type="EMBL" id="KAF5787525.1"/>
    </source>
</evidence>
<dbReference type="Gramene" id="mRNA:HanXRQr2_Chr10g0453781">
    <property type="protein sequence ID" value="mRNA:HanXRQr2_Chr10g0453781"/>
    <property type="gene ID" value="HanXRQr2_Chr10g0453781"/>
</dbReference>
<dbReference type="InParanoid" id="A0A251TMA8"/>
<dbReference type="Pfam" id="PF23080">
    <property type="entry name" value="DUF7046"/>
    <property type="match status" value="1"/>
</dbReference>
<dbReference type="Proteomes" id="UP000215914">
    <property type="component" value="Chromosome 10"/>
</dbReference>
<sequence length="301" mass="33631">MCLEKREGTKRKDAEGNGGSAAIAPKEAAPSQADARETEGELVHFDGTEISFSSHFEADDSEEDNYHVVDYIDTPFPTVEGLLITGEPYPGNEIHVSGYSRNGTTTCRFEWVRYLQDGSVKHIEVAKGPMYIVSADDLDNYLAVVVRSLDDRRREGEFMKCFANDNKKITCHPDMLREIEKSVSVGHASVNLFVLRGYPDAWEPAILEINKSGYSIKLNGPNNGVVVADKYTPTTIINLSAEEPLQFSILGPKGVERYLCVDHNSTGISCSRDTIVLTMRWFVKRAVDKKLGKLKRRGRFF</sequence>
<dbReference type="InterPro" id="IPR055474">
    <property type="entry name" value="DUF7046"/>
</dbReference>
<dbReference type="PANTHER" id="PTHR31149">
    <property type="entry name" value="EXPRESSED PROTEIN"/>
    <property type="match status" value="1"/>
</dbReference>
<dbReference type="EMBL" id="CM007899">
    <property type="protein sequence ID" value="OTG12267.1"/>
    <property type="molecule type" value="Genomic_DNA"/>
</dbReference>
<evidence type="ECO:0000313" key="4">
    <source>
        <dbReference type="EMBL" id="OTG12267.1"/>
    </source>
</evidence>
<protein>
    <recommendedName>
        <fullName evidence="2">DUF7046 domain-containing protein</fullName>
    </recommendedName>
</protein>
<keyword evidence="5" id="KW-1185">Reference proteome</keyword>
<reference evidence="4" key="2">
    <citation type="submission" date="2017-02" db="EMBL/GenBank/DDBJ databases">
        <title>Sunflower complete genome.</title>
        <authorList>
            <person name="Langlade N."/>
            <person name="Munos S."/>
        </authorList>
    </citation>
    <scope>NUCLEOTIDE SEQUENCE [LARGE SCALE GENOMIC DNA]</scope>
    <source>
        <tissue evidence="4">Leaves</tissue>
    </source>
</reference>
<reference evidence="3" key="3">
    <citation type="submission" date="2020-06" db="EMBL/GenBank/DDBJ databases">
        <title>Helianthus annuus Genome sequencing and assembly Release 2.</title>
        <authorList>
            <person name="Gouzy J."/>
            <person name="Langlade N."/>
            <person name="Munos S."/>
        </authorList>
    </citation>
    <scope>NUCLEOTIDE SEQUENCE</scope>
    <source>
        <tissue evidence="3">Leaves</tissue>
    </source>
</reference>
<organism evidence="4 5">
    <name type="scientific">Helianthus annuus</name>
    <name type="common">Common sunflower</name>
    <dbReference type="NCBI Taxonomy" id="4232"/>
    <lineage>
        <taxon>Eukaryota</taxon>
        <taxon>Viridiplantae</taxon>
        <taxon>Streptophyta</taxon>
        <taxon>Embryophyta</taxon>
        <taxon>Tracheophyta</taxon>
        <taxon>Spermatophyta</taxon>
        <taxon>Magnoliopsida</taxon>
        <taxon>eudicotyledons</taxon>
        <taxon>Gunneridae</taxon>
        <taxon>Pentapetalae</taxon>
        <taxon>asterids</taxon>
        <taxon>campanulids</taxon>
        <taxon>Asterales</taxon>
        <taxon>Asteraceae</taxon>
        <taxon>Asteroideae</taxon>
        <taxon>Heliantheae alliance</taxon>
        <taxon>Heliantheae</taxon>
        <taxon>Helianthus</taxon>
    </lineage>
</organism>
<accession>A0A251TMA8</accession>
<proteinExistence type="predicted"/>
<evidence type="ECO:0000256" key="1">
    <source>
        <dbReference type="SAM" id="MobiDB-lite"/>
    </source>
</evidence>
<dbReference type="AlphaFoldDB" id="A0A251TMA8"/>
<dbReference type="PANTHER" id="PTHR31149:SF13">
    <property type="match status" value="1"/>
</dbReference>
<gene>
    <name evidence="4" type="ORF">HannXRQ_Chr10g0307791</name>
    <name evidence="3" type="ORF">HanXRQr2_Chr10g0453781</name>
</gene>
<feature type="domain" description="DUF7046" evidence="2">
    <location>
        <begin position="195"/>
        <end position="293"/>
    </location>
</feature>
<evidence type="ECO:0000259" key="2">
    <source>
        <dbReference type="Pfam" id="PF23080"/>
    </source>
</evidence>
<reference evidence="3 5" key="1">
    <citation type="journal article" date="2017" name="Nature">
        <title>The sunflower genome provides insights into oil metabolism, flowering and Asterid evolution.</title>
        <authorList>
            <person name="Badouin H."/>
            <person name="Gouzy J."/>
            <person name="Grassa C.J."/>
            <person name="Murat F."/>
            <person name="Staton S.E."/>
            <person name="Cottret L."/>
            <person name="Lelandais-Briere C."/>
            <person name="Owens G.L."/>
            <person name="Carrere S."/>
            <person name="Mayjonade B."/>
            <person name="Legrand L."/>
            <person name="Gill N."/>
            <person name="Kane N.C."/>
            <person name="Bowers J.E."/>
            <person name="Hubner S."/>
            <person name="Bellec A."/>
            <person name="Berard A."/>
            <person name="Berges H."/>
            <person name="Blanchet N."/>
            <person name="Boniface M.C."/>
            <person name="Brunel D."/>
            <person name="Catrice O."/>
            <person name="Chaidir N."/>
            <person name="Claudel C."/>
            <person name="Donnadieu C."/>
            <person name="Faraut T."/>
            <person name="Fievet G."/>
            <person name="Helmstetter N."/>
            <person name="King M."/>
            <person name="Knapp S.J."/>
            <person name="Lai Z."/>
            <person name="Le Paslier M.C."/>
            <person name="Lippi Y."/>
            <person name="Lorenzon L."/>
            <person name="Mandel J.R."/>
            <person name="Marage G."/>
            <person name="Marchand G."/>
            <person name="Marquand E."/>
            <person name="Bret-Mestries E."/>
            <person name="Morien E."/>
            <person name="Nambeesan S."/>
            <person name="Nguyen T."/>
            <person name="Pegot-Espagnet P."/>
            <person name="Pouilly N."/>
            <person name="Raftis F."/>
            <person name="Sallet E."/>
            <person name="Schiex T."/>
            <person name="Thomas J."/>
            <person name="Vandecasteele C."/>
            <person name="Vares D."/>
            <person name="Vear F."/>
            <person name="Vautrin S."/>
            <person name="Crespi M."/>
            <person name="Mangin B."/>
            <person name="Burke J.M."/>
            <person name="Salse J."/>
            <person name="Munos S."/>
            <person name="Vincourt P."/>
            <person name="Rieseberg L.H."/>
            <person name="Langlade N.B."/>
        </authorList>
    </citation>
    <scope>NUCLEOTIDE SEQUENCE [LARGE SCALE GENOMIC DNA]</scope>
    <source>
        <strain evidence="5">cv. SF193</strain>
        <tissue evidence="3">Leaves</tissue>
    </source>
</reference>
<dbReference type="EMBL" id="MNCJ02000325">
    <property type="protein sequence ID" value="KAF5787525.1"/>
    <property type="molecule type" value="Genomic_DNA"/>
</dbReference>
<dbReference type="OMA" id="NWEPATI"/>